<dbReference type="Gene3D" id="3.90.1750.20">
    <property type="entry name" value="Putative Large Serine Recombinase, Chain B, Domain 2"/>
    <property type="match status" value="1"/>
</dbReference>
<keyword evidence="5" id="KW-1185">Reference proteome</keyword>
<dbReference type="CDD" id="cd00338">
    <property type="entry name" value="Ser_Recombinase"/>
    <property type="match status" value="1"/>
</dbReference>
<evidence type="ECO:0000259" key="3">
    <source>
        <dbReference type="PROSITE" id="PS51737"/>
    </source>
</evidence>
<name>A0A1J6WTE4_9BACI</name>
<dbReference type="GO" id="GO:0003677">
    <property type="term" value="F:DNA binding"/>
    <property type="evidence" value="ECO:0007669"/>
    <property type="project" value="InterPro"/>
</dbReference>
<dbReference type="InterPro" id="IPR006119">
    <property type="entry name" value="Resolv_N"/>
</dbReference>
<dbReference type="InterPro" id="IPR011109">
    <property type="entry name" value="DNA_bind_recombinase_dom"/>
</dbReference>
<dbReference type="OrthoDB" id="65783at2"/>
<feature type="domain" description="Recombinase" evidence="3">
    <location>
        <begin position="159"/>
        <end position="288"/>
    </location>
</feature>
<dbReference type="Proteomes" id="UP000182062">
    <property type="component" value="Unassembled WGS sequence"/>
</dbReference>
<evidence type="ECO:0000256" key="1">
    <source>
        <dbReference type="SAM" id="Coils"/>
    </source>
</evidence>
<dbReference type="AlphaFoldDB" id="A0A1J6WTE4"/>
<proteinExistence type="predicted"/>
<dbReference type="GO" id="GO:0000150">
    <property type="term" value="F:DNA strand exchange activity"/>
    <property type="evidence" value="ECO:0007669"/>
    <property type="project" value="InterPro"/>
</dbReference>
<dbReference type="InterPro" id="IPR050639">
    <property type="entry name" value="SSR_resolvase"/>
</dbReference>
<organism evidence="4 5">
    <name type="scientific">Rossellomorea aquimaris</name>
    <dbReference type="NCBI Taxonomy" id="189382"/>
    <lineage>
        <taxon>Bacteria</taxon>
        <taxon>Bacillati</taxon>
        <taxon>Bacillota</taxon>
        <taxon>Bacilli</taxon>
        <taxon>Bacillales</taxon>
        <taxon>Bacillaceae</taxon>
        <taxon>Rossellomorea</taxon>
    </lineage>
</organism>
<dbReference type="InterPro" id="IPR025827">
    <property type="entry name" value="Zn_ribbon_recom_dom"/>
</dbReference>
<accession>A0A1J6WTE4</accession>
<dbReference type="InterPro" id="IPR038109">
    <property type="entry name" value="DNA_bind_recomb_sf"/>
</dbReference>
<dbReference type="PANTHER" id="PTHR30461:SF23">
    <property type="entry name" value="DNA RECOMBINASE-RELATED"/>
    <property type="match status" value="1"/>
</dbReference>
<dbReference type="PANTHER" id="PTHR30461">
    <property type="entry name" value="DNA-INVERTASE FROM LAMBDOID PROPHAGE"/>
    <property type="match status" value="1"/>
</dbReference>
<evidence type="ECO:0000313" key="4">
    <source>
        <dbReference type="EMBL" id="OIU71491.1"/>
    </source>
</evidence>
<dbReference type="Gene3D" id="3.40.50.1390">
    <property type="entry name" value="Resolvase, N-terminal catalytic domain"/>
    <property type="match status" value="1"/>
</dbReference>
<dbReference type="Pfam" id="PF00239">
    <property type="entry name" value="Resolvase"/>
    <property type="match status" value="1"/>
</dbReference>
<gene>
    <name evidence="4" type="ORF">BHE18_09150</name>
</gene>
<dbReference type="Pfam" id="PF07508">
    <property type="entry name" value="Recombinase"/>
    <property type="match status" value="1"/>
</dbReference>
<dbReference type="InterPro" id="IPR036162">
    <property type="entry name" value="Resolvase-like_N_sf"/>
</dbReference>
<dbReference type="PROSITE" id="PS51737">
    <property type="entry name" value="RECOMBINASE_DNA_BIND"/>
    <property type="match status" value="1"/>
</dbReference>
<dbReference type="Pfam" id="PF13408">
    <property type="entry name" value="Zn_ribbon_recom"/>
    <property type="match status" value="1"/>
</dbReference>
<reference evidence="4 5" key="1">
    <citation type="submission" date="2016-09" db="EMBL/GenBank/DDBJ databases">
        <title>Bacillus aquimaris SAMM genome sequence reveals colonization and biosurfactant production capacities.</title>
        <authorList>
            <person name="Waghmode S.R."/>
            <person name="Suryavanshi M.V."/>
        </authorList>
    </citation>
    <scope>NUCLEOTIDE SEQUENCE [LARGE SCALE GENOMIC DNA]</scope>
    <source>
        <strain evidence="4 5">SAMM</strain>
    </source>
</reference>
<evidence type="ECO:0000313" key="5">
    <source>
        <dbReference type="Proteomes" id="UP000182062"/>
    </source>
</evidence>
<dbReference type="PROSITE" id="PS51736">
    <property type="entry name" value="RECOMBINASES_3"/>
    <property type="match status" value="1"/>
</dbReference>
<dbReference type="SMART" id="SM00857">
    <property type="entry name" value="Resolvase"/>
    <property type="match status" value="1"/>
</dbReference>
<dbReference type="EMBL" id="MINN01000085">
    <property type="protein sequence ID" value="OIU71491.1"/>
    <property type="molecule type" value="Genomic_DNA"/>
</dbReference>
<comment type="caution">
    <text evidence="4">The sequence shown here is derived from an EMBL/GenBank/DDBJ whole genome shotgun (WGS) entry which is preliminary data.</text>
</comment>
<protein>
    <submittedName>
        <fullName evidence="4">Recombinase</fullName>
    </submittedName>
</protein>
<evidence type="ECO:0000259" key="2">
    <source>
        <dbReference type="PROSITE" id="PS51736"/>
    </source>
</evidence>
<keyword evidence="1" id="KW-0175">Coiled coil</keyword>
<dbReference type="SUPFAM" id="SSF53041">
    <property type="entry name" value="Resolvase-like"/>
    <property type="match status" value="1"/>
</dbReference>
<feature type="domain" description="Resolvase/invertase-type recombinase catalytic" evidence="2">
    <location>
        <begin position="8"/>
        <end position="151"/>
    </location>
</feature>
<feature type="coiled-coil region" evidence="1">
    <location>
        <begin position="417"/>
        <end position="463"/>
    </location>
</feature>
<sequence length="512" mass="58590">MPMGKIKKVAIYSRKSRPDETEDTIKRQLAFLVDKCVENNWEFEVFQEVGSSQDINRPELNKMLEKVQSFHYDAIVITDQDRLSRTTAGFSQIKEILTNYGVQVVTSSKIYDYTTQEDDLMSDMQSIVAKQEYLNIKKRLVRGKRQSAKEGNWVGGKTPVGYEYDHKTKKLKPDENAPIIKRIYDLYLSGVTSTDIARQFELEGILTPTGSKWNKARISVILANPVYKGTVIYGKTKISKTSRKPSGAPRQLKTDENEQIIIENAHEPIVSVEDWEAVKDIREGRLSKPPSARIGKVIFTGLIKCSLCGRTHSFQRRRGKELRVTSCQTRHYADDGETYTTCKNKGVRLDLFETVFFAKFSQYVNKLEQYLEDVKSNMKAEESNPADEKAVLTATIKRIDAGIKRVQQGFVMEIFTEEEAQAQIKQLKAQRKQAEAQIKRLNSKSREEQLDELQAVLERLKGILTGTSDLDTKDINTLLTSLIDHIEYKRVGDHKAEIEIKIHYKGQSEEQE</sequence>